<protein>
    <recommendedName>
        <fullName evidence="6">Chemokine interleukin-8-like domain-containing protein</fullName>
    </recommendedName>
</protein>
<accession>A0A553QUH6</accession>
<comment type="caution">
    <text evidence="7">The sequence shown here is derived from an EMBL/GenBank/DDBJ whole genome shotgun (WGS) entry which is preliminary data.</text>
</comment>
<dbReference type="GO" id="GO:0006955">
    <property type="term" value="P:immune response"/>
    <property type="evidence" value="ECO:0007669"/>
    <property type="project" value="InterPro"/>
</dbReference>
<organism evidence="7 8">
    <name type="scientific">Danionella cerebrum</name>
    <dbReference type="NCBI Taxonomy" id="2873325"/>
    <lineage>
        <taxon>Eukaryota</taxon>
        <taxon>Metazoa</taxon>
        <taxon>Chordata</taxon>
        <taxon>Craniata</taxon>
        <taxon>Vertebrata</taxon>
        <taxon>Euteleostomi</taxon>
        <taxon>Actinopterygii</taxon>
        <taxon>Neopterygii</taxon>
        <taxon>Teleostei</taxon>
        <taxon>Ostariophysi</taxon>
        <taxon>Cypriniformes</taxon>
        <taxon>Danionidae</taxon>
        <taxon>Danioninae</taxon>
        <taxon>Danionella</taxon>
    </lineage>
</organism>
<evidence type="ECO:0000313" key="7">
    <source>
        <dbReference type="EMBL" id="TRY93631.1"/>
    </source>
</evidence>
<sequence>MGPDSSSTKRRTAFLQLLTTSMFLKPVSTRFLRSSQPIPPAPTTRTRQEERESASSLLSGPTRCTIVGSEFRRHRRAESYTVSEKSSVLIKANERMKTASSVCLLLGLILQGSGDAQAQPLANGVPSTCCFGFIDFKIPPGRILRAEKTSPLCPDKGILVSTQRTQFCVDPNEAWIKKVMGK</sequence>
<dbReference type="InterPro" id="IPR001811">
    <property type="entry name" value="Chemokine_IL8-like_dom"/>
</dbReference>
<dbReference type="SMART" id="SM00199">
    <property type="entry name" value="SCY"/>
    <property type="match status" value="1"/>
</dbReference>
<dbReference type="Proteomes" id="UP000316079">
    <property type="component" value="Unassembled WGS sequence"/>
</dbReference>
<keyword evidence="1" id="KW-0145">Chemotaxis</keyword>
<dbReference type="InterPro" id="IPR039809">
    <property type="entry name" value="Chemokine_b/g/d"/>
</dbReference>
<evidence type="ECO:0000256" key="1">
    <source>
        <dbReference type="ARBA" id="ARBA00022500"/>
    </source>
</evidence>
<dbReference type="PANTHER" id="PTHR12015:SF193">
    <property type="entry name" value="STROMAL CELL-DERIVED FACTOR 1"/>
    <property type="match status" value="1"/>
</dbReference>
<dbReference type="Gene3D" id="2.40.50.40">
    <property type="match status" value="1"/>
</dbReference>
<dbReference type="GO" id="GO:0005615">
    <property type="term" value="C:extracellular space"/>
    <property type="evidence" value="ECO:0007669"/>
    <property type="project" value="UniProtKB-KW"/>
</dbReference>
<dbReference type="SUPFAM" id="SSF54117">
    <property type="entry name" value="Interleukin 8-like chemokines"/>
    <property type="match status" value="1"/>
</dbReference>
<gene>
    <name evidence="7" type="ORF">DNTS_029702</name>
</gene>
<reference evidence="7 8" key="1">
    <citation type="journal article" date="2019" name="Sci. Data">
        <title>Hybrid genome assembly and annotation of Danionella translucida.</title>
        <authorList>
            <person name="Kadobianskyi M."/>
            <person name="Schulze L."/>
            <person name="Schuelke M."/>
            <person name="Judkewitz B."/>
        </authorList>
    </citation>
    <scope>NUCLEOTIDE SEQUENCE [LARGE SCALE GENOMIC DNA]</scope>
    <source>
        <strain evidence="7 8">Bolton</strain>
    </source>
</reference>
<keyword evidence="4" id="KW-1015">Disulfide bond</keyword>
<evidence type="ECO:0000256" key="4">
    <source>
        <dbReference type="ARBA" id="ARBA00023157"/>
    </source>
</evidence>
<dbReference type="CDD" id="cd00169">
    <property type="entry name" value="Chemokine"/>
    <property type="match status" value="1"/>
</dbReference>
<dbReference type="PANTHER" id="PTHR12015">
    <property type="entry name" value="SMALL INDUCIBLE CYTOKINE A"/>
    <property type="match status" value="1"/>
</dbReference>
<dbReference type="OrthoDB" id="8890527at2759"/>
<evidence type="ECO:0000313" key="8">
    <source>
        <dbReference type="Proteomes" id="UP000316079"/>
    </source>
</evidence>
<name>A0A553QUH6_9TELE</name>
<evidence type="ECO:0000256" key="2">
    <source>
        <dbReference type="ARBA" id="ARBA00022514"/>
    </source>
</evidence>
<dbReference type="Pfam" id="PF00048">
    <property type="entry name" value="IL8"/>
    <property type="match status" value="1"/>
</dbReference>
<dbReference type="InterPro" id="IPR036048">
    <property type="entry name" value="Interleukin_8-like_sf"/>
</dbReference>
<evidence type="ECO:0000256" key="3">
    <source>
        <dbReference type="ARBA" id="ARBA00022729"/>
    </source>
</evidence>
<dbReference type="GO" id="GO:0008009">
    <property type="term" value="F:chemokine activity"/>
    <property type="evidence" value="ECO:0007669"/>
    <property type="project" value="InterPro"/>
</dbReference>
<dbReference type="AlphaFoldDB" id="A0A553QUH6"/>
<evidence type="ECO:0000256" key="5">
    <source>
        <dbReference type="SAM" id="MobiDB-lite"/>
    </source>
</evidence>
<keyword evidence="8" id="KW-1185">Reference proteome</keyword>
<feature type="region of interest" description="Disordered" evidence="5">
    <location>
        <begin position="33"/>
        <end position="57"/>
    </location>
</feature>
<keyword evidence="3" id="KW-0732">Signal</keyword>
<feature type="domain" description="Chemokine interleukin-8-like" evidence="6">
    <location>
        <begin position="126"/>
        <end position="182"/>
    </location>
</feature>
<dbReference type="EMBL" id="SRMA01025515">
    <property type="protein sequence ID" value="TRY93631.1"/>
    <property type="molecule type" value="Genomic_DNA"/>
</dbReference>
<dbReference type="STRING" id="623744.A0A553QUH6"/>
<proteinExistence type="predicted"/>
<evidence type="ECO:0000259" key="6">
    <source>
        <dbReference type="SMART" id="SM00199"/>
    </source>
</evidence>
<keyword evidence="2" id="KW-0202">Cytokine</keyword>